<evidence type="ECO:0008006" key="4">
    <source>
        <dbReference type="Google" id="ProtNLM"/>
    </source>
</evidence>
<evidence type="ECO:0000313" key="3">
    <source>
        <dbReference type="Proteomes" id="UP000813444"/>
    </source>
</evidence>
<proteinExistence type="predicted"/>
<accession>A0A8K0SQW3</accession>
<sequence>MKHHPVLDVFLISFHCSISGAGVSFHSDPSTQWAWGKERQAWPLLIFISINERACRNLRTGEGSDGSICLSAKSRSYLQFSMLDGSGNPTFSMRTLHGPNAANHSARHACYRRLMI</sequence>
<evidence type="ECO:0000313" key="2">
    <source>
        <dbReference type="EMBL" id="KAH7312560.1"/>
    </source>
</evidence>
<feature type="signal peptide" evidence="1">
    <location>
        <begin position="1"/>
        <end position="21"/>
    </location>
</feature>
<evidence type="ECO:0000256" key="1">
    <source>
        <dbReference type="SAM" id="SignalP"/>
    </source>
</evidence>
<keyword evidence="1" id="KW-0732">Signal</keyword>
<keyword evidence="3" id="KW-1185">Reference proteome</keyword>
<protein>
    <recommendedName>
        <fullName evidence="4">Secreted protein</fullName>
    </recommendedName>
</protein>
<gene>
    <name evidence="2" type="ORF">B0I35DRAFT_437283</name>
</gene>
<feature type="chain" id="PRO_5035436984" description="Secreted protein" evidence="1">
    <location>
        <begin position="22"/>
        <end position="116"/>
    </location>
</feature>
<dbReference type="Proteomes" id="UP000813444">
    <property type="component" value="Unassembled WGS sequence"/>
</dbReference>
<name>A0A8K0SQW3_9HYPO</name>
<dbReference type="EMBL" id="JAGPNK010000010">
    <property type="protein sequence ID" value="KAH7312560.1"/>
    <property type="molecule type" value="Genomic_DNA"/>
</dbReference>
<dbReference type="AlphaFoldDB" id="A0A8K0SQW3"/>
<reference evidence="2" key="1">
    <citation type="journal article" date="2021" name="Nat. Commun.">
        <title>Genetic determinants of endophytism in the Arabidopsis root mycobiome.</title>
        <authorList>
            <person name="Mesny F."/>
            <person name="Miyauchi S."/>
            <person name="Thiergart T."/>
            <person name="Pickel B."/>
            <person name="Atanasova L."/>
            <person name="Karlsson M."/>
            <person name="Huettel B."/>
            <person name="Barry K.W."/>
            <person name="Haridas S."/>
            <person name="Chen C."/>
            <person name="Bauer D."/>
            <person name="Andreopoulos W."/>
            <person name="Pangilinan J."/>
            <person name="LaButti K."/>
            <person name="Riley R."/>
            <person name="Lipzen A."/>
            <person name="Clum A."/>
            <person name="Drula E."/>
            <person name="Henrissat B."/>
            <person name="Kohler A."/>
            <person name="Grigoriev I.V."/>
            <person name="Martin F.M."/>
            <person name="Hacquard S."/>
        </authorList>
    </citation>
    <scope>NUCLEOTIDE SEQUENCE</scope>
    <source>
        <strain evidence="2">MPI-CAGE-CH-0235</strain>
    </source>
</reference>
<comment type="caution">
    <text evidence="2">The sequence shown here is derived from an EMBL/GenBank/DDBJ whole genome shotgun (WGS) entry which is preliminary data.</text>
</comment>
<organism evidence="2 3">
    <name type="scientific">Stachybotrys elegans</name>
    <dbReference type="NCBI Taxonomy" id="80388"/>
    <lineage>
        <taxon>Eukaryota</taxon>
        <taxon>Fungi</taxon>
        <taxon>Dikarya</taxon>
        <taxon>Ascomycota</taxon>
        <taxon>Pezizomycotina</taxon>
        <taxon>Sordariomycetes</taxon>
        <taxon>Hypocreomycetidae</taxon>
        <taxon>Hypocreales</taxon>
        <taxon>Stachybotryaceae</taxon>
        <taxon>Stachybotrys</taxon>
    </lineage>
</organism>